<dbReference type="Pfam" id="PF11716">
    <property type="entry name" value="MDMPI_N"/>
    <property type="match status" value="1"/>
</dbReference>
<evidence type="ECO:0000259" key="1">
    <source>
        <dbReference type="Pfam" id="PF11716"/>
    </source>
</evidence>
<dbReference type="STRING" id="683260.SAMN05421874_103288"/>
<dbReference type="SUPFAM" id="SSF109854">
    <property type="entry name" value="DinB/YfiT-like putative metalloenzymes"/>
    <property type="match status" value="1"/>
</dbReference>
<dbReference type="PANTHER" id="PTHR40758:SF1">
    <property type="entry name" value="CONSERVED PROTEIN"/>
    <property type="match status" value="1"/>
</dbReference>
<organism evidence="2 3">
    <name type="scientific">Nonomuraea maritima</name>
    <dbReference type="NCBI Taxonomy" id="683260"/>
    <lineage>
        <taxon>Bacteria</taxon>
        <taxon>Bacillati</taxon>
        <taxon>Actinomycetota</taxon>
        <taxon>Actinomycetes</taxon>
        <taxon>Streptosporangiales</taxon>
        <taxon>Streptosporangiaceae</taxon>
        <taxon>Nonomuraea</taxon>
    </lineage>
</organism>
<dbReference type="PANTHER" id="PTHR40758">
    <property type="entry name" value="CONSERVED PROTEIN"/>
    <property type="match status" value="1"/>
</dbReference>
<evidence type="ECO:0000313" key="2">
    <source>
        <dbReference type="EMBL" id="SDJ81367.1"/>
    </source>
</evidence>
<dbReference type="GO" id="GO:0005886">
    <property type="term" value="C:plasma membrane"/>
    <property type="evidence" value="ECO:0007669"/>
    <property type="project" value="TreeGrafter"/>
</dbReference>
<protein>
    <submittedName>
        <fullName evidence="2">TIGR03083 family protein</fullName>
    </submittedName>
</protein>
<reference evidence="2 3" key="1">
    <citation type="submission" date="2016-10" db="EMBL/GenBank/DDBJ databases">
        <authorList>
            <person name="de Groot N.N."/>
        </authorList>
    </citation>
    <scope>NUCLEOTIDE SEQUENCE [LARGE SCALE GENOMIC DNA]</scope>
    <source>
        <strain evidence="2 3">CGMCC 4.5681</strain>
    </source>
</reference>
<sequence length="243" mass="25851">MMAEDLQEQTAALARAAVAGDPDATVPTCPEWRLRDLVAHIEQALRWAAELVRAAAPLPIPDPRAADPGAIGGWERRLADGAEELIEAVRDAPGDARVWSVLGPVPPAFWLRRMLSDVTVHRYDAAATTGAGFEISPRLAADVIGEGMELLSAPEAEAFKPDLVELRGTGERLAVRPHAMDGWLVTRTPDGIRVARGNAGADVTVSGPVTELMLVLTGRVPPAEGGVAGDRGLLDHWLACTRF</sequence>
<dbReference type="OrthoDB" id="3671213at2"/>
<dbReference type="NCBIfam" id="TIGR03083">
    <property type="entry name" value="maleylpyruvate isomerase family mycothiol-dependent enzyme"/>
    <property type="match status" value="1"/>
</dbReference>
<dbReference type="RefSeq" id="WP_090761350.1">
    <property type="nucleotide sequence ID" value="NZ_FNFB01000003.1"/>
</dbReference>
<feature type="domain" description="Mycothiol-dependent maleylpyruvate isomerase metal-binding" evidence="1">
    <location>
        <begin position="5"/>
        <end position="126"/>
    </location>
</feature>
<dbReference type="InterPro" id="IPR024344">
    <property type="entry name" value="MDMPI_metal-binding"/>
</dbReference>
<keyword evidence="3" id="KW-1185">Reference proteome</keyword>
<dbReference type="AlphaFoldDB" id="A0A1G8WTI9"/>
<dbReference type="EMBL" id="FNFB01000003">
    <property type="protein sequence ID" value="SDJ81367.1"/>
    <property type="molecule type" value="Genomic_DNA"/>
</dbReference>
<dbReference type="InterPro" id="IPR017517">
    <property type="entry name" value="Maleyloyr_isom"/>
</dbReference>
<evidence type="ECO:0000313" key="3">
    <source>
        <dbReference type="Proteomes" id="UP000198683"/>
    </source>
</evidence>
<dbReference type="Gene3D" id="1.20.120.450">
    <property type="entry name" value="dinb family like domain"/>
    <property type="match status" value="1"/>
</dbReference>
<accession>A0A1G8WTI9</accession>
<dbReference type="GO" id="GO:0046872">
    <property type="term" value="F:metal ion binding"/>
    <property type="evidence" value="ECO:0007669"/>
    <property type="project" value="InterPro"/>
</dbReference>
<proteinExistence type="predicted"/>
<dbReference type="InterPro" id="IPR034660">
    <property type="entry name" value="DinB/YfiT-like"/>
</dbReference>
<name>A0A1G8WTI9_9ACTN</name>
<dbReference type="Proteomes" id="UP000198683">
    <property type="component" value="Unassembled WGS sequence"/>
</dbReference>
<gene>
    <name evidence="2" type="ORF">SAMN05421874_103288</name>
</gene>